<feature type="domain" description="Ricin B lectin" evidence="1">
    <location>
        <begin position="31"/>
        <end position="97"/>
    </location>
</feature>
<dbReference type="Proteomes" id="UP000054279">
    <property type="component" value="Unassembled WGS sequence"/>
</dbReference>
<organism evidence="2 3">
    <name type="scientific">Sphaerobolus stellatus (strain SS14)</name>
    <dbReference type="NCBI Taxonomy" id="990650"/>
    <lineage>
        <taxon>Eukaryota</taxon>
        <taxon>Fungi</taxon>
        <taxon>Dikarya</taxon>
        <taxon>Basidiomycota</taxon>
        <taxon>Agaricomycotina</taxon>
        <taxon>Agaricomycetes</taxon>
        <taxon>Phallomycetidae</taxon>
        <taxon>Geastrales</taxon>
        <taxon>Sphaerobolaceae</taxon>
        <taxon>Sphaerobolus</taxon>
    </lineage>
</organism>
<dbReference type="SUPFAM" id="SSF50370">
    <property type="entry name" value="Ricin B-like lectins"/>
    <property type="match status" value="1"/>
</dbReference>
<dbReference type="HOGENOM" id="CLU_128879_1_0_1"/>
<dbReference type="Pfam" id="PF14200">
    <property type="entry name" value="RicinB_lectin_2"/>
    <property type="match status" value="1"/>
</dbReference>
<dbReference type="OrthoDB" id="2689295at2759"/>
<keyword evidence="3" id="KW-1185">Reference proteome</keyword>
<dbReference type="EMBL" id="KN837117">
    <property type="protein sequence ID" value="KIJ44578.1"/>
    <property type="molecule type" value="Genomic_DNA"/>
</dbReference>
<reference evidence="2 3" key="1">
    <citation type="submission" date="2014-06" db="EMBL/GenBank/DDBJ databases">
        <title>Evolutionary Origins and Diversification of the Mycorrhizal Mutualists.</title>
        <authorList>
            <consortium name="DOE Joint Genome Institute"/>
            <consortium name="Mycorrhizal Genomics Consortium"/>
            <person name="Kohler A."/>
            <person name="Kuo A."/>
            <person name="Nagy L.G."/>
            <person name="Floudas D."/>
            <person name="Copeland A."/>
            <person name="Barry K.W."/>
            <person name="Cichocki N."/>
            <person name="Veneault-Fourrey C."/>
            <person name="LaButti K."/>
            <person name="Lindquist E.A."/>
            <person name="Lipzen A."/>
            <person name="Lundell T."/>
            <person name="Morin E."/>
            <person name="Murat C."/>
            <person name="Riley R."/>
            <person name="Ohm R."/>
            <person name="Sun H."/>
            <person name="Tunlid A."/>
            <person name="Henrissat B."/>
            <person name="Grigoriev I.V."/>
            <person name="Hibbett D.S."/>
            <person name="Martin F."/>
        </authorList>
    </citation>
    <scope>NUCLEOTIDE SEQUENCE [LARGE SCALE GENOMIC DNA]</scope>
    <source>
        <strain evidence="2 3">SS14</strain>
    </source>
</reference>
<dbReference type="InterPro" id="IPR000772">
    <property type="entry name" value="Ricin_B_lectin"/>
</dbReference>
<evidence type="ECO:0000259" key="1">
    <source>
        <dbReference type="Pfam" id="PF14200"/>
    </source>
</evidence>
<protein>
    <submittedName>
        <fullName evidence="2">Carbohydrate-binding module family 13 protein</fullName>
    </submittedName>
</protein>
<dbReference type="CDD" id="cd23455">
    <property type="entry name" value="beta-trefoil_Ricin_RSA"/>
    <property type="match status" value="1"/>
</dbReference>
<sequence>MTSSGGPDVFACDSELKVGAGGHTRLMVSGGNDKTYKIKNVATGNYLDMYNGFSSENNPVVGWQGSNNISGNQGWHIVVRDTTNHYVTLKNTAGGTYARTPETVAGKGVVGSSTMQQFELIEFETGVYNIKVKGEDLLFNLADSSDGTQVKLKAADDSKNQQWVLILL</sequence>
<evidence type="ECO:0000313" key="2">
    <source>
        <dbReference type="EMBL" id="KIJ44578.1"/>
    </source>
</evidence>
<gene>
    <name evidence="2" type="ORF">M422DRAFT_252195</name>
</gene>
<dbReference type="Gene3D" id="2.80.10.50">
    <property type="match status" value="1"/>
</dbReference>
<dbReference type="InterPro" id="IPR035992">
    <property type="entry name" value="Ricin_B-like_lectins"/>
</dbReference>
<accession>A0A0C9UNI6</accession>
<evidence type="ECO:0000313" key="3">
    <source>
        <dbReference type="Proteomes" id="UP000054279"/>
    </source>
</evidence>
<dbReference type="AlphaFoldDB" id="A0A0C9UNI6"/>
<proteinExistence type="predicted"/>
<name>A0A0C9UNI6_SPHS4</name>